<evidence type="ECO:0000313" key="1">
    <source>
        <dbReference type="EMBL" id="KAI4311111.1"/>
    </source>
</evidence>
<accession>A0ACB9LIE5</accession>
<reference evidence="2" key="1">
    <citation type="journal article" date="2023" name="Front. Plant Sci.">
        <title>Chromosomal-level genome assembly of Melastoma candidum provides insights into trichome evolution.</title>
        <authorList>
            <person name="Zhong Y."/>
            <person name="Wu W."/>
            <person name="Sun C."/>
            <person name="Zou P."/>
            <person name="Liu Y."/>
            <person name="Dai S."/>
            <person name="Zhou R."/>
        </authorList>
    </citation>
    <scope>NUCLEOTIDE SEQUENCE [LARGE SCALE GENOMIC DNA]</scope>
</reference>
<proteinExistence type="predicted"/>
<dbReference type="Proteomes" id="UP001057402">
    <property type="component" value="Chromosome 11"/>
</dbReference>
<organism evidence="1 2">
    <name type="scientific">Melastoma candidum</name>
    <dbReference type="NCBI Taxonomy" id="119954"/>
    <lineage>
        <taxon>Eukaryota</taxon>
        <taxon>Viridiplantae</taxon>
        <taxon>Streptophyta</taxon>
        <taxon>Embryophyta</taxon>
        <taxon>Tracheophyta</taxon>
        <taxon>Spermatophyta</taxon>
        <taxon>Magnoliopsida</taxon>
        <taxon>eudicotyledons</taxon>
        <taxon>Gunneridae</taxon>
        <taxon>Pentapetalae</taxon>
        <taxon>rosids</taxon>
        <taxon>malvids</taxon>
        <taxon>Myrtales</taxon>
        <taxon>Melastomataceae</taxon>
        <taxon>Melastomatoideae</taxon>
        <taxon>Melastomateae</taxon>
        <taxon>Melastoma</taxon>
    </lineage>
</organism>
<protein>
    <submittedName>
        <fullName evidence="1">Uncharacterized protein</fullName>
    </submittedName>
</protein>
<evidence type="ECO:0000313" key="2">
    <source>
        <dbReference type="Proteomes" id="UP001057402"/>
    </source>
</evidence>
<sequence>MEEDGRPRPVPPTESAQLIRPIAFYFISSRDMNTACWEMVYGYDEEYLMNMSMTPQMCHEEKHGIAPRALMAGLTLMELQPRVQMALSLLMGVYQHTTCTGVMDQVQIVGSFNLRKVGGAIQLGLAYSGSRCGTVHPHFFIWNFVKVRYCNGASFCSDSKNQAPQLYFHGQRIWLAAMGELMSKGMHYANQVGRHSTQRL</sequence>
<keyword evidence="2" id="KW-1185">Reference proteome</keyword>
<gene>
    <name evidence="1" type="ORF">MLD38_036035</name>
</gene>
<name>A0ACB9LIE5_9MYRT</name>
<dbReference type="EMBL" id="CM042890">
    <property type="protein sequence ID" value="KAI4311111.1"/>
    <property type="molecule type" value="Genomic_DNA"/>
</dbReference>
<comment type="caution">
    <text evidence="1">The sequence shown here is derived from an EMBL/GenBank/DDBJ whole genome shotgun (WGS) entry which is preliminary data.</text>
</comment>